<organism evidence="1 2">
    <name type="scientific">Desmophyllum pertusum</name>
    <dbReference type="NCBI Taxonomy" id="174260"/>
    <lineage>
        <taxon>Eukaryota</taxon>
        <taxon>Metazoa</taxon>
        <taxon>Cnidaria</taxon>
        <taxon>Anthozoa</taxon>
        <taxon>Hexacorallia</taxon>
        <taxon>Scleractinia</taxon>
        <taxon>Caryophylliina</taxon>
        <taxon>Caryophylliidae</taxon>
        <taxon>Desmophyllum</taxon>
    </lineage>
</organism>
<dbReference type="AlphaFoldDB" id="A0A9W9YTD7"/>
<proteinExistence type="predicted"/>
<dbReference type="EMBL" id="MU827302">
    <property type="protein sequence ID" value="KAJ7365897.1"/>
    <property type="molecule type" value="Genomic_DNA"/>
</dbReference>
<protein>
    <submittedName>
        <fullName evidence="1">Uncharacterized protein</fullName>
    </submittedName>
</protein>
<dbReference type="Proteomes" id="UP001163046">
    <property type="component" value="Unassembled WGS sequence"/>
</dbReference>
<gene>
    <name evidence="1" type="ORF">OS493_002623</name>
</gene>
<name>A0A9W9YTD7_9CNID</name>
<accession>A0A9W9YTD7</accession>
<dbReference type="OrthoDB" id="5986494at2759"/>
<evidence type="ECO:0000313" key="1">
    <source>
        <dbReference type="EMBL" id="KAJ7365897.1"/>
    </source>
</evidence>
<comment type="caution">
    <text evidence="1">The sequence shown here is derived from an EMBL/GenBank/DDBJ whole genome shotgun (WGS) entry which is preliminary data.</text>
</comment>
<sequence length="234" mass="27218">MEMDEDFWRCDSWLRFLLVEDFRLHRESEWFSDSKDFPLSFPLKKPKLEVTDRDKELERQWIKEDPEDVSFPSKDVCSTPCIPSDPNVKVHFLGFKKEYEKVQSRVNRQSRQRLADGKVRMMVTTDAQITQIEVRVERAPMAAALSGDVTGRVPLKVKMGAQVLNKQYLSVDLDSVYMSSKGTPVYKLSTVDADRRNRFRLVVTVLFIDGGRSQSFVSPTFLLRSRRSERKKSV</sequence>
<keyword evidence="2" id="KW-1185">Reference proteome</keyword>
<evidence type="ECO:0000313" key="2">
    <source>
        <dbReference type="Proteomes" id="UP001163046"/>
    </source>
</evidence>
<reference evidence="1" key="1">
    <citation type="submission" date="2023-01" db="EMBL/GenBank/DDBJ databases">
        <title>Genome assembly of the deep-sea coral Lophelia pertusa.</title>
        <authorList>
            <person name="Herrera S."/>
            <person name="Cordes E."/>
        </authorList>
    </citation>
    <scope>NUCLEOTIDE SEQUENCE</scope>
    <source>
        <strain evidence="1">USNM1676648</strain>
        <tissue evidence="1">Polyp</tissue>
    </source>
</reference>